<sequence length="1665" mass="188946">MKNARRYPVLKETCSKILGDGKSDKKSEDFLAHDMNKDPNKYFKPIELACQTKNPEMIEVALDCLQKMMMMGYIDGKSKYENDQNQLLIDVVIHTVGSCFEPNQKDAVQLNIIKNLLTAVTSCDVHGKSLRLTVKTCFNIHLVSKNEGNQKVAKGALTQMLNTIFQKMENQLLHQSKTNQSLAADQTQQTNGSHQVEENQDQEKTTHQHVSDVVSDILEKVSERFEESPTEVKQQAADDAQHLSEELVENVTLTTSSSTTTEQPPSIPTNMSDNEAESSPIFDNQYQKDAFFIFRALCRLSMKKLPANATNESIEMRSRVLALQLIHSVLENSGPVFRNTHFFITDIREFLCLSLLKNSVSTVPSIFNLSLSIFKTLILYFKNHFKTEIGMFFTSAFLRILESNNSTYQQKYNVIIVLHNICQDSQTIVDLFVNYDCALESLNIYESLVSDLSRVAQQIQAEANWVTPVQEAKIKFCGLQTIVSILKSLVEWTDRRGQDQSQIEPGTTIGDEHSLPDTPTNGSSSSSSNQHAFNEQQVARHNRESLFEKQRHYKMDLREGIALFNTAKPNKGIQHLINAGQLKQDPKEIAQFLYTQEGLSKKSIGEYIGQPADFIKDVREAFVDLQRPTFRGKEFLSAFRNFLNTLRLPGEAQMIDRTLVSFASGYYGENQDDVFANADAVYVFAYAIIMLNVELHSPQLNFRSRMTVEQFINNNAGTNDGSDLSPEFQAEMYNNVKNCEIVMKEEMDAKQLTELDPETANLSTPKKKQLLFERESNQIYKKTRERFSSNWNTSKNKSNLESDVDLNSTFFNASGIQHVRPMFEVSWQPILEALMDEKVVHSDDPLITQLCLDGLEFGIRISSRFDMPTERDAFVGALAKLTNLHHASAMKPRNIDAIKLMLKIADVEGNFLKESWIHVLTNCSQLERLISIASGAGPDISIDHHQPPVRSSPRTSNASTSTPITRRPSILNFSNSNSNNSNHTSTPKNRDSTNPFDSQLLELDNAQYILHNIEQQSVDKIYATSSSLQDDAIIHFVKCLCQVSDAEINNANEPRKFSLQKLIEVAYYNMNRVKWAWNKIWNHLATHFVDVGKHCNETIAMHAIDSTRQLSMKFLEQDELADYHFQRDFLKPFHAIITHAQSGSIRDLIVQCVGQMILKRSSNIKSGWKSILQIFAVAARDDQLAVVKLAHHDFVTLCLDQFFVPICQSDAFVDLVNCLVEFAKNQLDQSISDCAIRQLQICANRLANGKVDGVTFEKTFSDNKSHFKVWFPILTGLSSVANDPRIEIRNLSIEILFQILLSHSDSFHVSFWEVVFTGVLFPIFDEIKTQSTSNTSSSSAQDKQRIVIKNNTEWINTSCEYALLLLIRLFCFNFEKIDFLFDSAERSMTILELIKTCFRQVNGNSVILSESLASIGNKALLEMCREAGHLFKAHHWDQLCKCLHGLSSDMNAPTEILQDSSAQDEGEFIRVQCNIQMILLNTIHDLMAVHGHGGEPLMTTMNIRHVQQLLQVLDMTYQSSKILNESGLLHNKRGMPVTEVLNLENQASSVYLNTLSQMFHAEVGSDRRELAEQLLIPRMSEMLNRYLLKTNIKSKQPEDKSVVISDKELSTFTVSIVLVLTILLAFDDAEFEKYKGQFYSVLSTLILSEHKSVRLVLKELFDRLQ</sequence>
<dbReference type="InterPro" id="IPR032629">
    <property type="entry name" value="DCB_dom"/>
</dbReference>
<dbReference type="Pfam" id="PF01369">
    <property type="entry name" value="Sec7"/>
    <property type="match status" value="1"/>
</dbReference>
<feature type="compositionally biased region" description="Low complexity" evidence="7">
    <location>
        <begin position="252"/>
        <end position="264"/>
    </location>
</feature>
<proteinExistence type="predicted"/>
<dbReference type="Gene3D" id="1.10.1000.11">
    <property type="entry name" value="Arf Nucleotide-binding Site Opener,domain 2"/>
    <property type="match status" value="1"/>
</dbReference>
<keyword evidence="4" id="KW-0963">Cytoplasm</keyword>
<feature type="compositionally biased region" description="Polar residues" evidence="7">
    <location>
        <begin position="983"/>
        <end position="997"/>
    </location>
</feature>
<dbReference type="PROSITE" id="PS50190">
    <property type="entry name" value="SEC7"/>
    <property type="match status" value="1"/>
</dbReference>
<dbReference type="CDD" id="cd00171">
    <property type="entry name" value="Sec7"/>
    <property type="match status" value="1"/>
</dbReference>
<dbReference type="SUPFAM" id="SSF48425">
    <property type="entry name" value="Sec7 domain"/>
    <property type="match status" value="1"/>
</dbReference>
<gene>
    <name evidence="9" type="ORF">AKO1_014567</name>
</gene>
<keyword evidence="6" id="KW-0472">Membrane</keyword>
<dbReference type="GO" id="GO:0015031">
    <property type="term" value="P:protein transport"/>
    <property type="evidence" value="ECO:0007669"/>
    <property type="project" value="UniProtKB-KW"/>
</dbReference>
<dbReference type="InterPro" id="IPR032691">
    <property type="entry name" value="Mon2/Sec7/BIG1-like_HUS"/>
</dbReference>
<evidence type="ECO:0000256" key="2">
    <source>
        <dbReference type="ARBA" id="ARBA00004496"/>
    </source>
</evidence>
<comment type="subcellular location">
    <subcellularLocation>
        <location evidence="2">Cytoplasm</location>
    </subcellularLocation>
    <subcellularLocation>
        <location evidence="1">Membrane</location>
    </subcellularLocation>
</comment>
<feature type="region of interest" description="Disordered" evidence="7">
    <location>
        <begin position="179"/>
        <end position="210"/>
    </location>
</feature>
<dbReference type="EMBL" id="JAOPGA020000969">
    <property type="protein sequence ID" value="KAL0483581.1"/>
    <property type="molecule type" value="Genomic_DNA"/>
</dbReference>
<dbReference type="Gene3D" id="1.10.220.20">
    <property type="match status" value="1"/>
</dbReference>
<dbReference type="PANTHER" id="PTHR10663:SF375">
    <property type="entry name" value="LD29171P"/>
    <property type="match status" value="1"/>
</dbReference>
<dbReference type="InterPro" id="IPR046455">
    <property type="entry name" value="Sec7/BIG1-like_C"/>
</dbReference>
<feature type="compositionally biased region" description="Polar residues" evidence="7">
    <location>
        <begin position="179"/>
        <end position="194"/>
    </location>
</feature>
<dbReference type="Pfam" id="PF20252">
    <property type="entry name" value="BIG2_C"/>
    <property type="match status" value="1"/>
</dbReference>
<dbReference type="InterPro" id="IPR035999">
    <property type="entry name" value="Sec7_dom_sf"/>
</dbReference>
<evidence type="ECO:0000256" key="7">
    <source>
        <dbReference type="SAM" id="MobiDB-lite"/>
    </source>
</evidence>
<evidence type="ECO:0000313" key="9">
    <source>
        <dbReference type="EMBL" id="KAL0483581.1"/>
    </source>
</evidence>
<dbReference type="InterPro" id="IPR023394">
    <property type="entry name" value="Sec7_C_sf"/>
</dbReference>
<evidence type="ECO:0000256" key="3">
    <source>
        <dbReference type="ARBA" id="ARBA00022448"/>
    </source>
</evidence>
<feature type="region of interest" description="Disordered" evidence="7">
    <location>
        <begin position="940"/>
        <end position="997"/>
    </location>
</feature>
<dbReference type="SUPFAM" id="SSF48371">
    <property type="entry name" value="ARM repeat"/>
    <property type="match status" value="2"/>
</dbReference>
<accession>A0AAW2Z189</accession>
<keyword evidence="3" id="KW-0813">Transport</keyword>
<dbReference type="Pfam" id="PF16213">
    <property type="entry name" value="DCB"/>
    <property type="match status" value="1"/>
</dbReference>
<feature type="compositionally biased region" description="Low complexity" evidence="7">
    <location>
        <begin position="972"/>
        <end position="982"/>
    </location>
</feature>
<dbReference type="InterPro" id="IPR015403">
    <property type="entry name" value="Mon2/Sec7/BIG1-like_HDS"/>
</dbReference>
<dbReference type="Pfam" id="PF12783">
    <property type="entry name" value="Sec7-like_HUS"/>
    <property type="match status" value="1"/>
</dbReference>
<dbReference type="Pfam" id="PF09324">
    <property type="entry name" value="Sec7-like_HDS"/>
    <property type="match status" value="1"/>
</dbReference>
<keyword evidence="10" id="KW-1185">Reference proteome</keyword>
<feature type="region of interest" description="Disordered" evidence="7">
    <location>
        <begin position="497"/>
        <end position="541"/>
    </location>
</feature>
<evidence type="ECO:0000256" key="1">
    <source>
        <dbReference type="ARBA" id="ARBA00004370"/>
    </source>
</evidence>
<name>A0AAW2Z189_9EUKA</name>
<dbReference type="InterPro" id="IPR016024">
    <property type="entry name" value="ARM-type_fold"/>
</dbReference>
<protein>
    <submittedName>
        <fullName evidence="9">Brefeldin A-inhibited guanine nucleotide-exchange protein</fullName>
    </submittedName>
</protein>
<feature type="compositionally biased region" description="Polar residues" evidence="7">
    <location>
        <begin position="529"/>
        <end position="539"/>
    </location>
</feature>
<feature type="compositionally biased region" description="Basic and acidic residues" evidence="7">
    <location>
        <begin position="195"/>
        <end position="210"/>
    </location>
</feature>
<feature type="compositionally biased region" description="Polar residues" evidence="7">
    <location>
        <begin position="952"/>
        <end position="964"/>
    </location>
</feature>
<dbReference type="InterPro" id="IPR000904">
    <property type="entry name" value="Sec7_dom"/>
</dbReference>
<dbReference type="PANTHER" id="PTHR10663">
    <property type="entry name" value="GUANYL-NUCLEOTIDE EXCHANGE FACTOR"/>
    <property type="match status" value="1"/>
</dbReference>
<dbReference type="SMART" id="SM00222">
    <property type="entry name" value="Sec7"/>
    <property type="match status" value="1"/>
</dbReference>
<evidence type="ECO:0000256" key="5">
    <source>
        <dbReference type="ARBA" id="ARBA00022927"/>
    </source>
</evidence>
<dbReference type="GO" id="GO:0005737">
    <property type="term" value="C:cytoplasm"/>
    <property type="evidence" value="ECO:0007669"/>
    <property type="project" value="UniProtKB-SubCell"/>
</dbReference>
<evidence type="ECO:0000256" key="4">
    <source>
        <dbReference type="ARBA" id="ARBA00022490"/>
    </source>
</evidence>
<organism evidence="9 10">
    <name type="scientific">Acrasis kona</name>
    <dbReference type="NCBI Taxonomy" id="1008807"/>
    <lineage>
        <taxon>Eukaryota</taxon>
        <taxon>Discoba</taxon>
        <taxon>Heterolobosea</taxon>
        <taxon>Tetramitia</taxon>
        <taxon>Eutetramitia</taxon>
        <taxon>Acrasidae</taxon>
        <taxon>Acrasis</taxon>
    </lineage>
</organism>
<evidence type="ECO:0000313" key="10">
    <source>
        <dbReference type="Proteomes" id="UP001431209"/>
    </source>
</evidence>
<dbReference type="GO" id="GO:0005085">
    <property type="term" value="F:guanyl-nucleotide exchange factor activity"/>
    <property type="evidence" value="ECO:0007669"/>
    <property type="project" value="InterPro"/>
</dbReference>
<dbReference type="Proteomes" id="UP001431209">
    <property type="component" value="Unassembled WGS sequence"/>
</dbReference>
<evidence type="ECO:0000259" key="8">
    <source>
        <dbReference type="PROSITE" id="PS50190"/>
    </source>
</evidence>
<dbReference type="GO" id="GO:0032012">
    <property type="term" value="P:regulation of ARF protein signal transduction"/>
    <property type="evidence" value="ECO:0007669"/>
    <property type="project" value="InterPro"/>
</dbReference>
<keyword evidence="5" id="KW-0653">Protein transport</keyword>
<evidence type="ECO:0000256" key="6">
    <source>
        <dbReference type="ARBA" id="ARBA00023136"/>
    </source>
</evidence>
<feature type="domain" description="SEC7" evidence="8">
    <location>
        <begin position="546"/>
        <end position="739"/>
    </location>
</feature>
<dbReference type="GO" id="GO:0016020">
    <property type="term" value="C:membrane"/>
    <property type="evidence" value="ECO:0007669"/>
    <property type="project" value="UniProtKB-SubCell"/>
</dbReference>
<comment type="caution">
    <text evidence="9">The sequence shown here is derived from an EMBL/GenBank/DDBJ whole genome shotgun (WGS) entry which is preliminary data.</text>
</comment>
<feature type="region of interest" description="Disordered" evidence="7">
    <location>
        <begin position="252"/>
        <end position="278"/>
    </location>
</feature>
<reference evidence="9 10" key="1">
    <citation type="submission" date="2024-03" db="EMBL/GenBank/DDBJ databases">
        <title>The Acrasis kona genome and developmental transcriptomes reveal deep origins of eukaryotic multicellular pathways.</title>
        <authorList>
            <person name="Sheikh S."/>
            <person name="Fu C.-J."/>
            <person name="Brown M.W."/>
            <person name="Baldauf S.L."/>
        </authorList>
    </citation>
    <scope>NUCLEOTIDE SEQUENCE [LARGE SCALE GENOMIC DNA]</scope>
    <source>
        <strain evidence="9 10">ATCC MYA-3509</strain>
    </source>
</reference>